<dbReference type="Proteomes" id="UP000886520">
    <property type="component" value="Chromosome 5"/>
</dbReference>
<dbReference type="EMBL" id="JABFUD020000005">
    <property type="protein sequence ID" value="KAI5079325.1"/>
    <property type="molecule type" value="Genomic_DNA"/>
</dbReference>
<evidence type="ECO:0000313" key="1">
    <source>
        <dbReference type="EMBL" id="KAI5079325.1"/>
    </source>
</evidence>
<name>A0A9D4V4H5_ADICA</name>
<evidence type="ECO:0000313" key="2">
    <source>
        <dbReference type="Proteomes" id="UP000886520"/>
    </source>
</evidence>
<organism evidence="1 2">
    <name type="scientific">Adiantum capillus-veneris</name>
    <name type="common">Maidenhair fern</name>
    <dbReference type="NCBI Taxonomy" id="13818"/>
    <lineage>
        <taxon>Eukaryota</taxon>
        <taxon>Viridiplantae</taxon>
        <taxon>Streptophyta</taxon>
        <taxon>Embryophyta</taxon>
        <taxon>Tracheophyta</taxon>
        <taxon>Polypodiopsida</taxon>
        <taxon>Polypodiidae</taxon>
        <taxon>Polypodiales</taxon>
        <taxon>Pteridineae</taxon>
        <taxon>Pteridaceae</taxon>
        <taxon>Vittarioideae</taxon>
        <taxon>Adiantum</taxon>
    </lineage>
</organism>
<reference evidence="1 2" key="1">
    <citation type="submission" date="2021-01" db="EMBL/GenBank/DDBJ databases">
        <title>Adiantum capillus-veneris genome.</title>
        <authorList>
            <person name="Fang Y."/>
            <person name="Liao Q."/>
        </authorList>
    </citation>
    <scope>NUCLEOTIDE SEQUENCE [LARGE SCALE GENOMIC DNA]</scope>
    <source>
        <strain evidence="1">H3</strain>
        <tissue evidence="1">Leaf</tissue>
    </source>
</reference>
<dbReference type="AlphaFoldDB" id="A0A9D4V4H5"/>
<protein>
    <submittedName>
        <fullName evidence="1">Uncharacterized protein</fullName>
    </submittedName>
</protein>
<gene>
    <name evidence="1" type="ORF">GOP47_0004804</name>
</gene>
<accession>A0A9D4V4H5</accession>
<comment type="caution">
    <text evidence="1">The sequence shown here is derived from an EMBL/GenBank/DDBJ whole genome shotgun (WGS) entry which is preliminary data.</text>
</comment>
<proteinExistence type="predicted"/>
<sequence length="88" mass="9955">MHSFVHETKNILHVLKIFADHLGSVAALLHALHPLHDVPHAIADAQKWHSGHDLARDNLPYEATRRHNTRKHGQALLLHPLPQLTVTQ</sequence>
<keyword evidence="2" id="KW-1185">Reference proteome</keyword>